<keyword evidence="2" id="KW-1185">Reference proteome</keyword>
<name>A0A931DHZ5_9ACTN</name>
<proteinExistence type="predicted"/>
<dbReference type="EMBL" id="JADOUA010000001">
    <property type="protein sequence ID" value="MBG6088557.1"/>
    <property type="molecule type" value="Genomic_DNA"/>
</dbReference>
<dbReference type="InterPro" id="IPR011990">
    <property type="entry name" value="TPR-like_helical_dom_sf"/>
</dbReference>
<evidence type="ECO:0000313" key="1">
    <source>
        <dbReference type="EMBL" id="MBG6088557.1"/>
    </source>
</evidence>
<accession>A0A931DHZ5</accession>
<dbReference type="Proteomes" id="UP000614047">
    <property type="component" value="Unassembled WGS sequence"/>
</dbReference>
<organism evidence="1 2">
    <name type="scientific">Actinomadura viridis</name>
    <dbReference type="NCBI Taxonomy" id="58110"/>
    <lineage>
        <taxon>Bacteria</taxon>
        <taxon>Bacillati</taxon>
        <taxon>Actinomycetota</taxon>
        <taxon>Actinomycetes</taxon>
        <taxon>Streptosporangiales</taxon>
        <taxon>Thermomonosporaceae</taxon>
        <taxon>Actinomadura</taxon>
    </lineage>
</organism>
<evidence type="ECO:0008006" key="3">
    <source>
        <dbReference type="Google" id="ProtNLM"/>
    </source>
</evidence>
<dbReference type="RefSeq" id="WP_197011260.1">
    <property type="nucleotide sequence ID" value="NZ_BAABES010000005.1"/>
</dbReference>
<gene>
    <name evidence="1" type="ORF">IW256_002670</name>
</gene>
<reference evidence="1" key="1">
    <citation type="submission" date="2020-11" db="EMBL/GenBank/DDBJ databases">
        <title>Sequencing the genomes of 1000 actinobacteria strains.</title>
        <authorList>
            <person name="Klenk H.-P."/>
        </authorList>
    </citation>
    <scope>NUCLEOTIDE SEQUENCE</scope>
    <source>
        <strain evidence="1">DSM 43175</strain>
    </source>
</reference>
<protein>
    <recommendedName>
        <fullName evidence="3">Sel1 repeat family protein</fullName>
    </recommendedName>
</protein>
<comment type="caution">
    <text evidence="1">The sequence shown here is derived from an EMBL/GenBank/DDBJ whole genome shotgun (WGS) entry which is preliminary data.</text>
</comment>
<evidence type="ECO:0000313" key="2">
    <source>
        <dbReference type="Proteomes" id="UP000614047"/>
    </source>
</evidence>
<dbReference type="Gene3D" id="1.25.40.10">
    <property type="entry name" value="Tetratricopeptide repeat domain"/>
    <property type="match status" value="3"/>
</dbReference>
<sequence length="381" mass="41327">MADGCGPANGDDLWERADELEARGDREAARSLYLEAMAEGVTGAGVEYGDALLRWGEDPAEAERLFRASMASGEDWNGDERLAELLRSTGRVDEAEEVLRSGLARGHTYLARLLGHVLSDDRSGCRAEAESWYRTALGEGDPYAANDLAAFLSDDPERRDEARGLLVQAYLAGDDLAAGNLGTMAWEDGDLAEGRRWLRIAAEEGQHEKLLSLAELEDEAGDDAACATYLRRAIGHGVAGAHTAYARYLVDRDEEPSVVEAALQVAVDAADEEADFAYAAWLEERERLPEALGRYRRAAEDGDRDAYLPMARVLSSLGREDEAERYLRAGLEGGDPSCAVAYARFLAGHGRHAEIPALAERAAELDAAEEEIAEIRALAVS</sequence>
<dbReference type="AlphaFoldDB" id="A0A931DHZ5"/>
<dbReference type="SUPFAM" id="SSF81901">
    <property type="entry name" value="HCP-like"/>
    <property type="match status" value="1"/>
</dbReference>